<keyword evidence="2" id="KW-0472">Membrane</keyword>
<feature type="transmembrane region" description="Helical" evidence="2">
    <location>
        <begin position="38"/>
        <end position="60"/>
    </location>
</feature>
<evidence type="ECO:0000256" key="1">
    <source>
        <dbReference type="SAM" id="MobiDB-lite"/>
    </source>
</evidence>
<keyword evidence="4" id="KW-1185">Reference proteome</keyword>
<evidence type="ECO:0000313" key="3">
    <source>
        <dbReference type="EMBL" id="OXU24311.1"/>
    </source>
</evidence>
<sequence>MSSTRSICCESTSTMSKLRKPKTAYEIIFGWDRFNSTWLFVLLVSFAIWCGVFFAVYVPVVDDNAGHQGHEGHGEHGGMEHGGMEMKSHLF</sequence>
<organism evidence="3 4">
    <name type="scientific">Trichomalopsis sarcophagae</name>
    <dbReference type="NCBI Taxonomy" id="543379"/>
    <lineage>
        <taxon>Eukaryota</taxon>
        <taxon>Metazoa</taxon>
        <taxon>Ecdysozoa</taxon>
        <taxon>Arthropoda</taxon>
        <taxon>Hexapoda</taxon>
        <taxon>Insecta</taxon>
        <taxon>Pterygota</taxon>
        <taxon>Neoptera</taxon>
        <taxon>Endopterygota</taxon>
        <taxon>Hymenoptera</taxon>
        <taxon>Apocrita</taxon>
        <taxon>Proctotrupomorpha</taxon>
        <taxon>Chalcidoidea</taxon>
        <taxon>Pteromalidae</taxon>
        <taxon>Pteromalinae</taxon>
        <taxon>Trichomalopsis</taxon>
    </lineage>
</organism>
<dbReference type="EMBL" id="NNAY01001339">
    <property type="protein sequence ID" value="OXU24311.1"/>
    <property type="molecule type" value="Genomic_DNA"/>
</dbReference>
<reference evidence="3 4" key="1">
    <citation type="journal article" date="2017" name="Curr. Biol.">
        <title>The Evolution of Venom by Co-option of Single-Copy Genes.</title>
        <authorList>
            <person name="Martinson E.O."/>
            <person name="Mrinalini"/>
            <person name="Kelkar Y.D."/>
            <person name="Chang C.H."/>
            <person name="Werren J.H."/>
        </authorList>
    </citation>
    <scope>NUCLEOTIDE SEQUENCE [LARGE SCALE GENOMIC DNA]</scope>
    <source>
        <strain evidence="3 4">Alberta</strain>
        <tissue evidence="3">Whole body</tissue>
    </source>
</reference>
<keyword evidence="2" id="KW-1133">Transmembrane helix</keyword>
<dbReference type="AlphaFoldDB" id="A0A232F0V8"/>
<dbReference type="Proteomes" id="UP000215335">
    <property type="component" value="Unassembled WGS sequence"/>
</dbReference>
<keyword evidence="2" id="KW-0812">Transmembrane</keyword>
<evidence type="ECO:0000256" key="2">
    <source>
        <dbReference type="SAM" id="Phobius"/>
    </source>
</evidence>
<feature type="region of interest" description="Disordered" evidence="1">
    <location>
        <begin position="68"/>
        <end position="91"/>
    </location>
</feature>
<proteinExistence type="predicted"/>
<gene>
    <name evidence="3" type="ORF">TSAR_001595</name>
</gene>
<accession>A0A232F0V8</accession>
<comment type="caution">
    <text evidence="3">The sequence shown here is derived from an EMBL/GenBank/DDBJ whole genome shotgun (WGS) entry which is preliminary data.</text>
</comment>
<evidence type="ECO:0000313" key="4">
    <source>
        <dbReference type="Proteomes" id="UP000215335"/>
    </source>
</evidence>
<protein>
    <submittedName>
        <fullName evidence="3">Uncharacterized protein</fullName>
    </submittedName>
</protein>
<name>A0A232F0V8_9HYME</name>